<keyword evidence="3" id="KW-1185">Reference proteome</keyword>
<dbReference type="InterPro" id="IPR004244">
    <property type="entry name" value="Transposase_22"/>
</dbReference>
<protein>
    <submittedName>
        <fullName evidence="2">Uncharacterized protein</fullName>
    </submittedName>
</protein>
<evidence type="ECO:0000313" key="3">
    <source>
        <dbReference type="Proteomes" id="UP001295444"/>
    </source>
</evidence>
<accession>A0AAD1WU47</accession>
<dbReference type="AlphaFoldDB" id="A0AAD1WU47"/>
<proteinExistence type="predicted"/>
<dbReference type="EMBL" id="OW240923">
    <property type="protein sequence ID" value="CAH2326102.1"/>
    <property type="molecule type" value="Genomic_DNA"/>
</dbReference>
<gene>
    <name evidence="2" type="ORF">PECUL_23A000816</name>
</gene>
<keyword evidence="1" id="KW-0175">Coiled coil</keyword>
<dbReference type="Gene3D" id="3.30.70.1820">
    <property type="entry name" value="L1 transposable element, RRM domain"/>
    <property type="match status" value="1"/>
</dbReference>
<evidence type="ECO:0000256" key="1">
    <source>
        <dbReference type="SAM" id="Coils"/>
    </source>
</evidence>
<dbReference type="PANTHER" id="PTHR11505">
    <property type="entry name" value="L1 TRANSPOSABLE ELEMENT-RELATED"/>
    <property type="match status" value="1"/>
</dbReference>
<evidence type="ECO:0000313" key="2">
    <source>
        <dbReference type="EMBL" id="CAH2326102.1"/>
    </source>
</evidence>
<sequence>MQASTRDIKKELSCLNKQIQGTEEKLNAMEQREIIHREDYLALERKMIEMENKPMDAEDRSRRKNLRIRGIPEQVTTKNLEPYIEDFIKHLDVEWDFRIPTIERCHKVNKPRGVPDLPPRDVMLRCTSFKLNTQIMSALRSKKCAQEYETLKVFQDLSWSTTQKRKTFADSTIILRNNNIKYRWGSP</sequence>
<reference evidence="2" key="1">
    <citation type="submission" date="2022-03" db="EMBL/GenBank/DDBJ databases">
        <authorList>
            <person name="Alioto T."/>
            <person name="Alioto T."/>
            <person name="Gomez Garrido J."/>
        </authorList>
    </citation>
    <scope>NUCLEOTIDE SEQUENCE</scope>
</reference>
<dbReference type="Proteomes" id="UP001295444">
    <property type="component" value="Chromosome 12"/>
</dbReference>
<feature type="coiled-coil region" evidence="1">
    <location>
        <begin position="5"/>
        <end position="32"/>
    </location>
</feature>
<name>A0AAD1WU47_PELCU</name>
<organism evidence="2 3">
    <name type="scientific">Pelobates cultripes</name>
    <name type="common">Western spadefoot toad</name>
    <dbReference type="NCBI Taxonomy" id="61616"/>
    <lineage>
        <taxon>Eukaryota</taxon>
        <taxon>Metazoa</taxon>
        <taxon>Chordata</taxon>
        <taxon>Craniata</taxon>
        <taxon>Vertebrata</taxon>
        <taxon>Euteleostomi</taxon>
        <taxon>Amphibia</taxon>
        <taxon>Batrachia</taxon>
        <taxon>Anura</taxon>
        <taxon>Pelobatoidea</taxon>
        <taxon>Pelobatidae</taxon>
        <taxon>Pelobates</taxon>
    </lineage>
</organism>